<keyword evidence="3" id="KW-1185">Reference proteome</keyword>
<evidence type="ECO:0000256" key="1">
    <source>
        <dbReference type="SAM" id="Phobius"/>
    </source>
</evidence>
<evidence type="ECO:0000313" key="2">
    <source>
        <dbReference type="EMBL" id="KAG2611636.1"/>
    </source>
</evidence>
<organism evidence="2 3">
    <name type="scientific">Panicum virgatum</name>
    <name type="common">Blackwell switchgrass</name>
    <dbReference type="NCBI Taxonomy" id="38727"/>
    <lineage>
        <taxon>Eukaryota</taxon>
        <taxon>Viridiplantae</taxon>
        <taxon>Streptophyta</taxon>
        <taxon>Embryophyta</taxon>
        <taxon>Tracheophyta</taxon>
        <taxon>Spermatophyta</taxon>
        <taxon>Magnoliopsida</taxon>
        <taxon>Liliopsida</taxon>
        <taxon>Poales</taxon>
        <taxon>Poaceae</taxon>
        <taxon>PACMAD clade</taxon>
        <taxon>Panicoideae</taxon>
        <taxon>Panicodae</taxon>
        <taxon>Paniceae</taxon>
        <taxon>Panicinae</taxon>
        <taxon>Panicum</taxon>
        <taxon>Panicum sect. Hiantes</taxon>
    </lineage>
</organism>
<name>A0A8T0TS30_PANVG</name>
<keyword evidence="1" id="KW-0472">Membrane</keyword>
<feature type="transmembrane region" description="Helical" evidence="1">
    <location>
        <begin position="54"/>
        <end position="73"/>
    </location>
</feature>
<feature type="transmembrane region" description="Helical" evidence="1">
    <location>
        <begin position="85"/>
        <end position="104"/>
    </location>
</feature>
<reference evidence="2" key="1">
    <citation type="submission" date="2020-05" db="EMBL/GenBank/DDBJ databases">
        <title>WGS assembly of Panicum virgatum.</title>
        <authorList>
            <person name="Lovell J.T."/>
            <person name="Jenkins J."/>
            <person name="Shu S."/>
            <person name="Juenger T.E."/>
            <person name="Schmutz J."/>
        </authorList>
    </citation>
    <scope>NUCLEOTIDE SEQUENCE</scope>
    <source>
        <strain evidence="2">AP13</strain>
    </source>
</reference>
<keyword evidence="1" id="KW-0812">Transmembrane</keyword>
<gene>
    <name evidence="2" type="ORF">PVAP13_4KG256700</name>
</gene>
<dbReference type="AlphaFoldDB" id="A0A8T0TS30"/>
<protein>
    <submittedName>
        <fullName evidence="2">Uncharacterized protein</fullName>
    </submittedName>
</protein>
<keyword evidence="1" id="KW-1133">Transmembrane helix</keyword>
<dbReference type="Proteomes" id="UP000823388">
    <property type="component" value="Chromosome 4K"/>
</dbReference>
<comment type="caution">
    <text evidence="2">The sequence shown here is derived from an EMBL/GenBank/DDBJ whole genome shotgun (WGS) entry which is preliminary data.</text>
</comment>
<evidence type="ECO:0000313" key="3">
    <source>
        <dbReference type="Proteomes" id="UP000823388"/>
    </source>
</evidence>
<dbReference type="EMBL" id="CM029043">
    <property type="protein sequence ID" value="KAG2611636.1"/>
    <property type="molecule type" value="Genomic_DNA"/>
</dbReference>
<proteinExistence type="predicted"/>
<accession>A0A8T0TS30</accession>
<sequence length="105" mass="10699">MRPSRESDPSNPIGHCPFATSGAIGYIKSAVWWNVQAYLSSELSKMDRLSASKLVSALLLLAAHFGAVSAQYGSSGAAGTGPADAAGYLLGVAAAVVAVAAFVWN</sequence>